<dbReference type="GO" id="GO:0045211">
    <property type="term" value="C:postsynaptic membrane"/>
    <property type="evidence" value="ECO:0007669"/>
    <property type="project" value="UniProtKB-SubCell"/>
</dbReference>
<keyword evidence="8 16" id="KW-0472">Membrane</keyword>
<dbReference type="InterPro" id="IPR019594">
    <property type="entry name" value="Glu/Gly-bd"/>
</dbReference>
<feature type="domain" description="Ionotropic glutamate receptor C-terminal" evidence="17">
    <location>
        <begin position="425"/>
        <end position="678"/>
    </location>
</feature>
<keyword evidence="13" id="KW-0407">Ion channel</keyword>
<dbReference type="SUPFAM" id="SSF53850">
    <property type="entry name" value="Periplasmic binding protein-like II"/>
    <property type="match status" value="1"/>
</dbReference>
<dbReference type="InterPro" id="IPR001320">
    <property type="entry name" value="Iontro_rcpt_C"/>
</dbReference>
<comment type="subcellular location">
    <subcellularLocation>
        <location evidence="1">Membrane</location>
        <topology evidence="1">Multi-pass membrane protein</topology>
    </subcellularLocation>
    <subcellularLocation>
        <location evidence="14">Postsynaptic cell membrane</location>
    </subcellularLocation>
</comment>
<dbReference type="InterPro" id="IPR001828">
    <property type="entry name" value="ANF_lig-bd_rcpt"/>
</dbReference>
<feature type="compositionally biased region" description="Basic residues" evidence="15">
    <location>
        <begin position="669"/>
        <end position="684"/>
    </location>
</feature>
<dbReference type="Pfam" id="PF00060">
    <property type="entry name" value="Lig_chan"/>
    <property type="match status" value="1"/>
</dbReference>
<evidence type="ECO:0000259" key="17">
    <source>
        <dbReference type="SMART" id="SM00079"/>
    </source>
</evidence>
<evidence type="ECO:0000259" key="18">
    <source>
        <dbReference type="SMART" id="SM00918"/>
    </source>
</evidence>
<keyword evidence="9" id="KW-0675">Receptor</keyword>
<feature type="transmembrane region" description="Helical" evidence="16">
    <location>
        <begin position="563"/>
        <end position="582"/>
    </location>
</feature>
<dbReference type="Gene3D" id="1.10.287.70">
    <property type="match status" value="1"/>
</dbReference>
<keyword evidence="11" id="KW-0628">Postsynaptic cell membrane</keyword>
<dbReference type="PANTHER" id="PTHR18966">
    <property type="entry name" value="IONOTROPIC GLUTAMATE RECEPTOR"/>
    <property type="match status" value="1"/>
</dbReference>
<organism evidence="19">
    <name type="scientific">Menopon gallinae</name>
    <name type="common">poultry shaft louse</name>
    <dbReference type="NCBI Taxonomy" id="328185"/>
    <lineage>
        <taxon>Eukaryota</taxon>
        <taxon>Metazoa</taxon>
        <taxon>Ecdysozoa</taxon>
        <taxon>Arthropoda</taxon>
        <taxon>Hexapoda</taxon>
        <taxon>Insecta</taxon>
        <taxon>Pterygota</taxon>
        <taxon>Neoptera</taxon>
        <taxon>Paraneoptera</taxon>
        <taxon>Psocodea</taxon>
        <taxon>Troctomorpha</taxon>
        <taxon>Phthiraptera</taxon>
        <taxon>Amblycera</taxon>
        <taxon>Menoponidae</taxon>
        <taxon>Menopon</taxon>
    </lineage>
</organism>
<evidence type="ECO:0000256" key="13">
    <source>
        <dbReference type="ARBA" id="ARBA00023303"/>
    </source>
</evidence>
<gene>
    <name evidence="19" type="ORF">PYX00_003377</name>
</gene>
<evidence type="ECO:0000256" key="3">
    <source>
        <dbReference type="ARBA" id="ARBA00022448"/>
    </source>
</evidence>
<evidence type="ECO:0000256" key="11">
    <source>
        <dbReference type="ARBA" id="ARBA00023257"/>
    </source>
</evidence>
<sequence>MSLNLSVVKKEWNVNGNMQIFVYLAVVVTAVQGLNDAIRLGGLFHVRDNLQELAFLNAVEYTSRVLSKRLVAQARRVPEHNSFQVSRTVCEMISTGVAAIFGPESPETATHVQSICDAKEIPHIETRWDPNQRSKLCSLNVYPHPASLSQALVDVVKAWRWKTFTVIYQTEYELVKFSEVLKLSDSKEYVIIVRQLDEGDNYRETLRTVKNSGSTNIILDCSIEILPEVLKQAQQVGLMVAEYSFIIANLDLHTIDLEFLQYGGTNITGFSLVNPEDKVVIDTVRMWSERESKNQRVLGVTPSNVRLDAALMNDAVWLFSKAARELHYAKNVSVMPLDCSSKDAWSLGTSLANYMKHTEVKGMTGLVKIHKEEGFRIEFTLHLNELTGEGLKSIGTWNTTQGLNLTRPFADLNGVGDDENLVNKTFIVLIAMSPPYGMLKEDSRQLSGNDRFEGFGIDLIHELSLMLGFNYTYVVQHDGNFRVPEQGDEAVERDDEGDHGRVTISFPQRADLAITDLTITHDRESAVDFTMPFMTLGISILYKRPTRQPPSLFSFLSPFSNEVWMYMLGAYLGVSLLLFFMARISPYEWTNPYPCIEEPEVLENQFSLKNSLWFTIGSLMQQGSEIAPIHLLPERSPPGWSPEFGGSSPSSWCPPTPPISLHSSQSNRHPLRSRTWRNWRTRRS</sequence>
<dbReference type="InterPro" id="IPR028082">
    <property type="entry name" value="Peripla_BP_I"/>
</dbReference>
<evidence type="ECO:0000256" key="14">
    <source>
        <dbReference type="ARBA" id="ARBA00034100"/>
    </source>
</evidence>
<dbReference type="Pfam" id="PF10613">
    <property type="entry name" value="Lig_chan-Glu_bd"/>
    <property type="match status" value="1"/>
</dbReference>
<evidence type="ECO:0000256" key="7">
    <source>
        <dbReference type="ARBA" id="ARBA00023065"/>
    </source>
</evidence>
<dbReference type="SMART" id="SM00079">
    <property type="entry name" value="PBPe"/>
    <property type="match status" value="1"/>
</dbReference>
<keyword evidence="3" id="KW-0813">Transport</keyword>
<feature type="domain" description="Ionotropic glutamate receptor L-glutamate and glycine-binding" evidence="18">
    <location>
        <begin position="435"/>
        <end position="492"/>
    </location>
</feature>
<dbReference type="Gene3D" id="3.40.50.2300">
    <property type="match status" value="2"/>
</dbReference>
<accession>A0AAW2I1A1</accession>
<name>A0AAW2I1A1_9NEOP</name>
<evidence type="ECO:0000256" key="2">
    <source>
        <dbReference type="ARBA" id="ARBA00008685"/>
    </source>
</evidence>
<evidence type="ECO:0000256" key="9">
    <source>
        <dbReference type="ARBA" id="ARBA00023170"/>
    </source>
</evidence>
<evidence type="ECO:0000256" key="4">
    <source>
        <dbReference type="ARBA" id="ARBA00022692"/>
    </source>
</evidence>
<evidence type="ECO:0000256" key="16">
    <source>
        <dbReference type="SAM" id="Phobius"/>
    </source>
</evidence>
<keyword evidence="7" id="KW-0406">Ion transport</keyword>
<keyword evidence="6" id="KW-0770">Synapse</keyword>
<dbReference type="AlphaFoldDB" id="A0AAW2I1A1"/>
<comment type="similarity">
    <text evidence="2">Belongs to the glutamate-gated ion channel (TC 1.A.10.1) family.</text>
</comment>
<evidence type="ECO:0000256" key="8">
    <source>
        <dbReference type="ARBA" id="ARBA00023136"/>
    </source>
</evidence>
<dbReference type="Gene3D" id="3.40.190.10">
    <property type="entry name" value="Periplasmic binding protein-like II"/>
    <property type="match status" value="1"/>
</dbReference>
<keyword evidence="12" id="KW-1071">Ligand-gated ion channel</keyword>
<evidence type="ECO:0000256" key="6">
    <source>
        <dbReference type="ARBA" id="ARBA00023018"/>
    </source>
</evidence>
<evidence type="ECO:0000256" key="12">
    <source>
        <dbReference type="ARBA" id="ARBA00023286"/>
    </source>
</evidence>
<dbReference type="SUPFAM" id="SSF53822">
    <property type="entry name" value="Periplasmic binding protein-like I"/>
    <property type="match status" value="1"/>
</dbReference>
<dbReference type="EMBL" id="JARGDH010000002">
    <property type="protein sequence ID" value="KAL0275561.1"/>
    <property type="molecule type" value="Genomic_DNA"/>
</dbReference>
<keyword evidence="10" id="KW-0325">Glycoprotein</keyword>
<dbReference type="SMART" id="SM00918">
    <property type="entry name" value="Lig_chan-Glu_bd"/>
    <property type="match status" value="1"/>
</dbReference>
<keyword evidence="5 16" id="KW-1133">Transmembrane helix</keyword>
<evidence type="ECO:0000256" key="15">
    <source>
        <dbReference type="SAM" id="MobiDB-lite"/>
    </source>
</evidence>
<reference evidence="19" key="1">
    <citation type="journal article" date="2024" name="Gigascience">
        <title>Chromosome-level genome of the poultry shaft louse Menopon gallinae provides insight into the host-switching and adaptive evolution of parasitic lice.</title>
        <authorList>
            <person name="Xu Y."/>
            <person name="Ma L."/>
            <person name="Liu S."/>
            <person name="Liang Y."/>
            <person name="Liu Q."/>
            <person name="He Z."/>
            <person name="Tian L."/>
            <person name="Duan Y."/>
            <person name="Cai W."/>
            <person name="Li H."/>
            <person name="Song F."/>
        </authorList>
    </citation>
    <scope>NUCLEOTIDE SEQUENCE</scope>
    <source>
        <strain evidence="19">Cailab_2023a</strain>
    </source>
</reference>
<feature type="region of interest" description="Disordered" evidence="15">
    <location>
        <begin position="640"/>
        <end position="684"/>
    </location>
</feature>
<feature type="transmembrane region" description="Helical" evidence="16">
    <location>
        <begin position="20"/>
        <end position="38"/>
    </location>
</feature>
<dbReference type="FunFam" id="3.40.190.10:FF:000210">
    <property type="entry name" value="Glutamate receptor ionotropic, kainate 1"/>
    <property type="match status" value="1"/>
</dbReference>
<evidence type="ECO:0000313" key="19">
    <source>
        <dbReference type="EMBL" id="KAL0275561.1"/>
    </source>
</evidence>
<dbReference type="CDD" id="cd06382">
    <property type="entry name" value="PBP1_iGluR_Kainate"/>
    <property type="match status" value="1"/>
</dbReference>
<protein>
    <submittedName>
        <fullName evidence="19">Uncharacterized protein</fullName>
    </submittedName>
</protein>
<dbReference type="GO" id="GO:0015276">
    <property type="term" value="F:ligand-gated monoatomic ion channel activity"/>
    <property type="evidence" value="ECO:0007669"/>
    <property type="project" value="InterPro"/>
</dbReference>
<dbReference type="FunFam" id="1.10.287.70:FF:000134">
    <property type="entry name" value="Glutamate receptor, ionotropic kainate"/>
    <property type="match status" value="1"/>
</dbReference>
<comment type="caution">
    <text evidence="19">The sequence shown here is derived from an EMBL/GenBank/DDBJ whole genome shotgun (WGS) entry which is preliminary data.</text>
</comment>
<keyword evidence="4 16" id="KW-0812">Transmembrane</keyword>
<evidence type="ECO:0000256" key="10">
    <source>
        <dbReference type="ARBA" id="ARBA00023180"/>
    </source>
</evidence>
<evidence type="ECO:0000256" key="1">
    <source>
        <dbReference type="ARBA" id="ARBA00004141"/>
    </source>
</evidence>
<dbReference type="InterPro" id="IPR015683">
    <property type="entry name" value="Ionotropic_Glu_rcpt"/>
</dbReference>
<proteinExistence type="inferred from homology"/>
<evidence type="ECO:0000256" key="5">
    <source>
        <dbReference type="ARBA" id="ARBA00022989"/>
    </source>
</evidence>
<dbReference type="Pfam" id="PF01094">
    <property type="entry name" value="ANF_receptor"/>
    <property type="match status" value="1"/>
</dbReference>